<dbReference type="InterPro" id="IPR011009">
    <property type="entry name" value="Kinase-like_dom_sf"/>
</dbReference>
<evidence type="ECO:0000313" key="3">
    <source>
        <dbReference type="EMBL" id="KAK8986279.1"/>
    </source>
</evidence>
<protein>
    <recommendedName>
        <fullName evidence="2">Serine-threonine/tyrosine-protein kinase catalytic domain-containing protein</fullName>
    </recommendedName>
</protein>
<feature type="transmembrane region" description="Helical" evidence="1">
    <location>
        <begin position="235"/>
        <end position="254"/>
    </location>
</feature>
<keyword evidence="1" id="KW-1133">Transmembrane helix</keyword>
<dbReference type="PANTHER" id="PTHR27003:SF454">
    <property type="entry name" value="OS04G0619600 PROTEIN"/>
    <property type="match status" value="1"/>
</dbReference>
<gene>
    <name evidence="3" type="ORF">V6N11_013773</name>
</gene>
<evidence type="ECO:0000256" key="1">
    <source>
        <dbReference type="SAM" id="Phobius"/>
    </source>
</evidence>
<dbReference type="Gene3D" id="1.10.510.10">
    <property type="entry name" value="Transferase(Phosphotransferase) domain 1"/>
    <property type="match status" value="1"/>
</dbReference>
<evidence type="ECO:0000313" key="4">
    <source>
        <dbReference type="Proteomes" id="UP001396334"/>
    </source>
</evidence>
<keyword evidence="1" id="KW-0812">Transmembrane</keyword>
<comment type="caution">
    <text evidence="3">The sequence shown here is derived from an EMBL/GenBank/DDBJ whole genome shotgun (WGS) entry which is preliminary data.</text>
</comment>
<reference evidence="3 4" key="1">
    <citation type="journal article" date="2024" name="G3 (Bethesda)">
        <title>Genome assembly of Hibiscus sabdariffa L. provides insights into metabolisms of medicinal natural products.</title>
        <authorList>
            <person name="Kim T."/>
        </authorList>
    </citation>
    <scope>NUCLEOTIDE SEQUENCE [LARGE SCALE GENOMIC DNA]</scope>
    <source>
        <strain evidence="3">TK-2024</strain>
        <tissue evidence="3">Old leaves</tissue>
    </source>
</reference>
<dbReference type="InterPro" id="IPR001245">
    <property type="entry name" value="Ser-Thr/Tyr_kinase_cat_dom"/>
</dbReference>
<proteinExistence type="predicted"/>
<dbReference type="SUPFAM" id="SSF56112">
    <property type="entry name" value="Protein kinase-like (PK-like)"/>
    <property type="match status" value="1"/>
</dbReference>
<dbReference type="Pfam" id="PF07714">
    <property type="entry name" value="PK_Tyr_Ser-Thr"/>
    <property type="match status" value="1"/>
</dbReference>
<name>A0ABR2PCX7_9ROSI</name>
<keyword evidence="4" id="KW-1185">Reference proteome</keyword>
<sequence>MSKKIKETYSMNTKYLSNDKAVDNGCKPELTGITYNELPIRGECMIQFIRIFEFNVFIFNFKRFLLWRLQLEVYTLLSFEAKGLLGLSNLVETEEGESDYDLSRSVFKTNSFYAKIVFDQLLKVIKKLDSTTLQDIAIRSIGLLTRTFLTRESQEVAVEAIIALHRHLVSRIGFCDQQNEIILVYEYMENGTLRNFRLSKTGSSLEQTHVSTVAKGSFGYLEHENFRRQQLTEKFYVYSFVVVLFKVFCARAIINPSLPKDPINFAEWEMRWQRQRSLETIIDPHLKRKYSLESMEKFGEIEEKCLANEEKNQL</sequence>
<accession>A0ABR2PCX7</accession>
<organism evidence="3 4">
    <name type="scientific">Hibiscus sabdariffa</name>
    <name type="common">roselle</name>
    <dbReference type="NCBI Taxonomy" id="183260"/>
    <lineage>
        <taxon>Eukaryota</taxon>
        <taxon>Viridiplantae</taxon>
        <taxon>Streptophyta</taxon>
        <taxon>Embryophyta</taxon>
        <taxon>Tracheophyta</taxon>
        <taxon>Spermatophyta</taxon>
        <taxon>Magnoliopsida</taxon>
        <taxon>eudicotyledons</taxon>
        <taxon>Gunneridae</taxon>
        <taxon>Pentapetalae</taxon>
        <taxon>rosids</taxon>
        <taxon>malvids</taxon>
        <taxon>Malvales</taxon>
        <taxon>Malvaceae</taxon>
        <taxon>Malvoideae</taxon>
        <taxon>Hibiscus</taxon>
    </lineage>
</organism>
<evidence type="ECO:0000259" key="2">
    <source>
        <dbReference type="Pfam" id="PF07714"/>
    </source>
</evidence>
<dbReference type="EMBL" id="JBBPBN010000064">
    <property type="protein sequence ID" value="KAK8986279.1"/>
    <property type="molecule type" value="Genomic_DNA"/>
</dbReference>
<dbReference type="Proteomes" id="UP001396334">
    <property type="component" value="Unassembled WGS sequence"/>
</dbReference>
<dbReference type="PANTHER" id="PTHR27003">
    <property type="entry name" value="OS07G0166700 PROTEIN"/>
    <property type="match status" value="1"/>
</dbReference>
<feature type="domain" description="Serine-threonine/tyrosine-protein kinase catalytic" evidence="2">
    <location>
        <begin position="164"/>
        <end position="214"/>
    </location>
</feature>
<keyword evidence="1" id="KW-0472">Membrane</keyword>
<dbReference type="InterPro" id="IPR045272">
    <property type="entry name" value="ANXUR1/2-like"/>
</dbReference>